<evidence type="ECO:0000313" key="7">
    <source>
        <dbReference type="EMBL" id="KIY67894.1"/>
    </source>
</evidence>
<evidence type="ECO:0000256" key="2">
    <source>
        <dbReference type="ARBA" id="ARBA00022692"/>
    </source>
</evidence>
<feature type="compositionally biased region" description="Low complexity" evidence="5">
    <location>
        <begin position="563"/>
        <end position="577"/>
    </location>
</feature>
<feature type="transmembrane region" description="Helical" evidence="6">
    <location>
        <begin position="298"/>
        <end position="317"/>
    </location>
</feature>
<dbReference type="PANTHER" id="PTHR12570">
    <property type="match status" value="1"/>
</dbReference>
<feature type="region of interest" description="Disordered" evidence="5">
    <location>
        <begin position="383"/>
        <end position="440"/>
    </location>
</feature>
<dbReference type="Pfam" id="PF05653">
    <property type="entry name" value="Mg_trans_NIPA"/>
    <property type="match status" value="1"/>
</dbReference>
<feature type="transmembrane region" description="Helical" evidence="6">
    <location>
        <begin position="131"/>
        <end position="151"/>
    </location>
</feature>
<evidence type="ECO:0000256" key="4">
    <source>
        <dbReference type="ARBA" id="ARBA00023136"/>
    </source>
</evidence>
<comment type="subcellular location">
    <subcellularLocation>
        <location evidence="1">Membrane</location>
        <topology evidence="1">Multi-pass membrane protein</topology>
    </subcellularLocation>
</comment>
<feature type="transmembrane region" description="Helical" evidence="6">
    <location>
        <begin position="272"/>
        <end position="292"/>
    </location>
</feature>
<keyword evidence="3 6" id="KW-1133">Transmembrane helix</keyword>
<dbReference type="SUPFAM" id="SSF103481">
    <property type="entry name" value="Multidrug resistance efflux transporter EmrE"/>
    <property type="match status" value="1"/>
</dbReference>
<dbReference type="InterPro" id="IPR008521">
    <property type="entry name" value="Mg_trans_NIPA"/>
</dbReference>
<feature type="transmembrane region" description="Helical" evidence="6">
    <location>
        <begin position="236"/>
        <end position="260"/>
    </location>
</feature>
<proteinExistence type="predicted"/>
<feature type="transmembrane region" description="Helical" evidence="6">
    <location>
        <begin position="171"/>
        <end position="191"/>
    </location>
</feature>
<accession>A0A0D7BCJ6</accession>
<gene>
    <name evidence="7" type="ORF">CYLTODRAFT_422103</name>
</gene>
<feature type="compositionally biased region" description="Polar residues" evidence="5">
    <location>
        <begin position="661"/>
        <end position="671"/>
    </location>
</feature>
<dbReference type="AlphaFoldDB" id="A0A0D7BCJ6"/>
<feature type="compositionally biased region" description="Polar residues" evidence="5">
    <location>
        <begin position="643"/>
        <end position="652"/>
    </location>
</feature>
<evidence type="ECO:0000256" key="5">
    <source>
        <dbReference type="SAM" id="MobiDB-lite"/>
    </source>
</evidence>
<dbReference type="Proteomes" id="UP000054007">
    <property type="component" value="Unassembled WGS sequence"/>
</dbReference>
<feature type="transmembrane region" description="Helical" evidence="6">
    <location>
        <begin position="32"/>
        <end position="53"/>
    </location>
</feature>
<dbReference type="GO" id="GO:0015095">
    <property type="term" value="F:magnesium ion transmembrane transporter activity"/>
    <property type="evidence" value="ECO:0007669"/>
    <property type="project" value="InterPro"/>
</dbReference>
<evidence type="ECO:0000256" key="3">
    <source>
        <dbReference type="ARBA" id="ARBA00022989"/>
    </source>
</evidence>
<protein>
    <submittedName>
        <fullName evidence="7">DUF803-domain-containing protein</fullName>
    </submittedName>
</protein>
<sequence length="743" mass="78576">MSSTSATASASASLSASASASAAAGTSSNGSLKIVGIILAITSGVLIGCSFVFKKKGLLRSQAGGVAGEGVAYLKSFLWWTGMIMMILGELCNAVAYAFTEAIVVTPLGALTVVISAILSSIFLKEKLSLFGWLGCVLCILGSVIIALNGPAEETVGKINEFRSLFIAPGFLTYISVLIVASLVIIFYFAPKYGTKSMLWYIMVCSMIGGISVSVTTGLGAAIITTAKGDNQFKEWFMYFLIGFVIVTLVTEVFYLNKALALFNTAMVTPTYYVIFTFFSMLTTIVLFQGLKAEPSEIITLVMGFLVICVGITILQLSKIDPKDLPKQLDRRSTLMLAQSQPKPLEADGRDDEEKSMLAMEDPGMDALRGGFGAVGSIIRARTASRRMSQSSRVSGGGGGSVFRGRERPPGAAPPYDPNTHSWLSGVGGGGTAHQAGRPSFDGLQRHQLYDAPVRGSTGSFGALSAGEGGEGRGSMVSDSGATVGMERESGPGGRTLSMASSVTSKKPTIKFGSTELVHSYHPTGAGRGRDDREAVHEARPVQGYPPLPNTARADVSSEVFPRGRTTSSSGESTITRPNWLDASPPRGSLDGRFTMPVPSGIQLEHTVHSAPPLRTTRPVVGRVDSRDVFMQPSPEMEMETPSGESLMSFPSVTEFPDVPGSNSSTITPTSHRGEEHGGRGRQAKRYPKGAGDDDRDESVSLWRGRAGGSSSSGEGSSEEGGESEEERRRGVRLVKPGGDDRL</sequence>
<feature type="region of interest" description="Disordered" evidence="5">
    <location>
        <begin position="453"/>
        <end position="743"/>
    </location>
</feature>
<keyword evidence="8" id="KW-1185">Reference proteome</keyword>
<organism evidence="7 8">
    <name type="scientific">Cylindrobasidium torrendii FP15055 ss-10</name>
    <dbReference type="NCBI Taxonomy" id="1314674"/>
    <lineage>
        <taxon>Eukaryota</taxon>
        <taxon>Fungi</taxon>
        <taxon>Dikarya</taxon>
        <taxon>Basidiomycota</taxon>
        <taxon>Agaricomycotina</taxon>
        <taxon>Agaricomycetes</taxon>
        <taxon>Agaricomycetidae</taxon>
        <taxon>Agaricales</taxon>
        <taxon>Marasmiineae</taxon>
        <taxon>Physalacriaceae</taxon>
        <taxon>Cylindrobasidium</taxon>
    </lineage>
</organism>
<dbReference type="PANTHER" id="PTHR12570:SF92">
    <property type="entry name" value="SPICHTHYIN, ISOFORM B"/>
    <property type="match status" value="1"/>
</dbReference>
<reference evidence="7 8" key="1">
    <citation type="journal article" date="2015" name="Fungal Genet. Biol.">
        <title>Evolution of novel wood decay mechanisms in Agaricales revealed by the genome sequences of Fistulina hepatica and Cylindrobasidium torrendii.</title>
        <authorList>
            <person name="Floudas D."/>
            <person name="Held B.W."/>
            <person name="Riley R."/>
            <person name="Nagy L.G."/>
            <person name="Koehler G."/>
            <person name="Ransdell A.S."/>
            <person name="Younus H."/>
            <person name="Chow J."/>
            <person name="Chiniquy J."/>
            <person name="Lipzen A."/>
            <person name="Tritt A."/>
            <person name="Sun H."/>
            <person name="Haridas S."/>
            <person name="LaButti K."/>
            <person name="Ohm R.A."/>
            <person name="Kues U."/>
            <person name="Blanchette R.A."/>
            <person name="Grigoriev I.V."/>
            <person name="Minto R.E."/>
            <person name="Hibbett D.S."/>
        </authorList>
    </citation>
    <scope>NUCLEOTIDE SEQUENCE [LARGE SCALE GENOMIC DNA]</scope>
    <source>
        <strain evidence="7 8">FP15055 ss-10</strain>
    </source>
</reference>
<evidence type="ECO:0000313" key="8">
    <source>
        <dbReference type="Proteomes" id="UP000054007"/>
    </source>
</evidence>
<evidence type="ECO:0000256" key="1">
    <source>
        <dbReference type="ARBA" id="ARBA00004141"/>
    </source>
</evidence>
<dbReference type="EMBL" id="KN880514">
    <property type="protein sequence ID" value="KIY67894.1"/>
    <property type="molecule type" value="Genomic_DNA"/>
</dbReference>
<keyword evidence="4 6" id="KW-0472">Membrane</keyword>
<name>A0A0D7BCJ6_9AGAR</name>
<keyword evidence="2 6" id="KW-0812">Transmembrane</keyword>
<dbReference type="OrthoDB" id="6428174at2759"/>
<evidence type="ECO:0000256" key="6">
    <source>
        <dbReference type="SAM" id="Phobius"/>
    </source>
</evidence>
<feature type="transmembrane region" description="Helical" evidence="6">
    <location>
        <begin position="198"/>
        <end position="224"/>
    </location>
</feature>
<dbReference type="InterPro" id="IPR037185">
    <property type="entry name" value="EmrE-like"/>
</dbReference>
<feature type="compositionally biased region" description="Basic and acidic residues" evidence="5">
    <location>
        <begin position="528"/>
        <end position="540"/>
    </location>
</feature>
<feature type="compositionally biased region" description="Polar residues" evidence="5">
    <location>
        <begin position="498"/>
        <end position="507"/>
    </location>
</feature>
<dbReference type="GO" id="GO:0016020">
    <property type="term" value="C:membrane"/>
    <property type="evidence" value="ECO:0007669"/>
    <property type="project" value="UniProtKB-SubCell"/>
</dbReference>